<accession>A0A850SVA3</accession>
<keyword evidence="3" id="KW-0808">Transferase</keyword>
<dbReference type="PANTHER" id="PTHR34047:SF8">
    <property type="entry name" value="PROTEIN YKFC"/>
    <property type="match status" value="1"/>
</dbReference>
<dbReference type="CDD" id="cd01646">
    <property type="entry name" value="RT_Bac_retron_I"/>
    <property type="match status" value="1"/>
</dbReference>
<evidence type="ECO:0000313" key="4">
    <source>
        <dbReference type="Proteomes" id="UP000553343"/>
    </source>
</evidence>
<protein>
    <submittedName>
        <fullName evidence="3">Reverse transcriptase</fullName>
    </submittedName>
</protein>
<dbReference type="GO" id="GO:0003964">
    <property type="term" value="F:RNA-directed DNA polymerase activity"/>
    <property type="evidence" value="ECO:0007669"/>
    <property type="project" value="UniProtKB-KW"/>
</dbReference>
<dbReference type="EMBL" id="JACADJ010000030">
    <property type="protein sequence ID" value="NWH05294.1"/>
    <property type="molecule type" value="Genomic_DNA"/>
</dbReference>
<dbReference type="Proteomes" id="UP000553343">
    <property type="component" value="Unassembled WGS sequence"/>
</dbReference>
<evidence type="ECO:0000256" key="1">
    <source>
        <dbReference type="ARBA" id="ARBA00034120"/>
    </source>
</evidence>
<comment type="similarity">
    <text evidence="1">Belongs to the bacterial reverse transcriptase family.</text>
</comment>
<dbReference type="RefSeq" id="WP_178366749.1">
    <property type="nucleotide sequence ID" value="NZ_JACADJ010000030.1"/>
</dbReference>
<gene>
    <name evidence="3" type="ORF">HXW94_09895</name>
</gene>
<dbReference type="InterPro" id="IPR043502">
    <property type="entry name" value="DNA/RNA_pol_sf"/>
</dbReference>
<dbReference type="InterPro" id="IPR000477">
    <property type="entry name" value="RT_dom"/>
</dbReference>
<dbReference type="Pfam" id="PF00078">
    <property type="entry name" value="RVT_1"/>
    <property type="match status" value="1"/>
</dbReference>
<reference evidence="3 4" key="1">
    <citation type="submission" date="2020-06" db="EMBL/GenBank/DDBJ databases">
        <title>High-quality draft genome of sulfate reducer Desulfobacter latus type strain AcrS2 isolated from marine sediment.</title>
        <authorList>
            <person name="Hoppe M."/>
            <person name="Larsen C.K."/>
            <person name="Marshall I.P.G."/>
            <person name="Schramm A."/>
            <person name="Marietou A.G."/>
        </authorList>
    </citation>
    <scope>NUCLEOTIDE SEQUENCE [LARGE SCALE GENOMIC DNA]</scope>
    <source>
        <strain evidence="3 4">AcRS2</strain>
    </source>
</reference>
<dbReference type="PANTHER" id="PTHR34047">
    <property type="entry name" value="NUCLEAR INTRON MATURASE 1, MITOCHONDRIAL-RELATED"/>
    <property type="match status" value="1"/>
</dbReference>
<keyword evidence="4" id="KW-1185">Reference proteome</keyword>
<keyword evidence="3" id="KW-0548">Nucleotidyltransferase</keyword>
<name>A0A850SVA3_9BACT</name>
<dbReference type="AlphaFoldDB" id="A0A850SVA3"/>
<organism evidence="3 4">
    <name type="scientific">Desulfobacter latus</name>
    <dbReference type="NCBI Taxonomy" id="2292"/>
    <lineage>
        <taxon>Bacteria</taxon>
        <taxon>Pseudomonadati</taxon>
        <taxon>Thermodesulfobacteriota</taxon>
        <taxon>Desulfobacteria</taxon>
        <taxon>Desulfobacterales</taxon>
        <taxon>Desulfobacteraceae</taxon>
        <taxon>Desulfobacter</taxon>
    </lineage>
</organism>
<comment type="caution">
    <text evidence="3">The sequence shown here is derived from an EMBL/GenBank/DDBJ whole genome shotgun (WGS) entry which is preliminary data.</text>
</comment>
<sequence>MLPLLFSFENVYRHYIQCRKNKRNTINALRFEVDQEKELVRLTRALADHTYRPGRSVCFFSEKPNLREIFAADFKDRIVHHILVDYLESIWEPVFIHDSYACRKGKGIHKGVSRLQKFIRQITANGTRRAFYLQLDIQNYFMRIDKAILFDLIRKKCPDQDALWLSHLLIFHDCTIDPAIKGDRRLAEHLPPHKTLFQVRKGKGLPIGNLNSQFFANVYLNALDQFVKHILKCRHYLRYCADFILLSDSKKVLEIWEQEIATFLSGTLCLKLNQKACKLRPMTNGINFLGYIVRKDYCLVRRRVVGNFKQRLECFDRLLVSEEEGRRIYAFDIPVLDALFAVLNSYLGHFKHAKTFSLIRSLWEKYDFLSRYFFYNLFEKKLARKYVIPGNLQRVNRQYAHIQNNFSDAVIVLGMGLK</sequence>
<feature type="domain" description="Reverse transcriptase" evidence="2">
    <location>
        <begin position="1"/>
        <end position="293"/>
    </location>
</feature>
<dbReference type="PROSITE" id="PS50878">
    <property type="entry name" value="RT_POL"/>
    <property type="match status" value="1"/>
</dbReference>
<evidence type="ECO:0000313" key="3">
    <source>
        <dbReference type="EMBL" id="NWH05294.1"/>
    </source>
</evidence>
<proteinExistence type="inferred from homology"/>
<evidence type="ECO:0000259" key="2">
    <source>
        <dbReference type="PROSITE" id="PS50878"/>
    </source>
</evidence>
<keyword evidence="3" id="KW-0695">RNA-directed DNA polymerase</keyword>
<dbReference type="InterPro" id="IPR051083">
    <property type="entry name" value="GrpII_Intron_Splice-Mob/Def"/>
</dbReference>
<dbReference type="SUPFAM" id="SSF56672">
    <property type="entry name" value="DNA/RNA polymerases"/>
    <property type="match status" value="1"/>
</dbReference>